<accession>A0A5B0RYL8</accession>
<gene>
    <name evidence="1" type="ORF">PGT21_026350</name>
    <name evidence="2" type="ORF">PGTUg99_010431</name>
</gene>
<reference evidence="3 4" key="1">
    <citation type="submission" date="2019-05" db="EMBL/GenBank/DDBJ databases">
        <title>Emergence of the Ug99 lineage of the wheat stem rust pathogen through somatic hybridization.</title>
        <authorList>
            <person name="Li F."/>
            <person name="Upadhyaya N.M."/>
            <person name="Sperschneider J."/>
            <person name="Matny O."/>
            <person name="Nguyen-Phuc H."/>
            <person name="Mago R."/>
            <person name="Raley C."/>
            <person name="Miller M.E."/>
            <person name="Silverstein K.A.T."/>
            <person name="Henningsen E."/>
            <person name="Hirsch C.D."/>
            <person name="Visser B."/>
            <person name="Pretorius Z.A."/>
            <person name="Steffenson B.J."/>
            <person name="Schwessinger B."/>
            <person name="Dodds P.N."/>
            <person name="Figueroa M."/>
        </authorList>
    </citation>
    <scope>NUCLEOTIDE SEQUENCE [LARGE SCALE GENOMIC DNA]</scope>
    <source>
        <strain evidence="1">21-0</strain>
        <strain evidence="2 4">Ug99</strain>
    </source>
</reference>
<sequence length="255" mass="29573">MHSTWRFPNPVSFSISTGWYCFLSHPTPLLTCYSSSFVLNMAAAHLPKSLPTFPADYVSSVFLFQSLRPITCFPPIFFKPLHTDLFPLKHRCHEIAFIFTSVINLWSFPNFFLFCTYLPSISPMSLLSRFFLRTPLTRLCYFFSFTYSSENFPANYISSILLLQSFWPITRSTPIFFPFYFPSCLMFTLYKLASLPNVILSVTSRLTLPTVLCQLLSRPTHLPLVFHTCDEFSLLHPWKSPCRRTTFAQPGRFLV</sequence>
<dbReference type="Proteomes" id="UP000325313">
    <property type="component" value="Unassembled WGS sequence"/>
</dbReference>
<dbReference type="EMBL" id="VDEP01000104">
    <property type="protein sequence ID" value="KAA1131116.1"/>
    <property type="molecule type" value="Genomic_DNA"/>
</dbReference>
<evidence type="ECO:0000313" key="3">
    <source>
        <dbReference type="Proteomes" id="UP000324748"/>
    </source>
</evidence>
<dbReference type="EMBL" id="VSWC01000131">
    <property type="protein sequence ID" value="KAA1080958.1"/>
    <property type="molecule type" value="Genomic_DNA"/>
</dbReference>
<organism evidence="2 4">
    <name type="scientific">Puccinia graminis f. sp. tritici</name>
    <dbReference type="NCBI Taxonomy" id="56615"/>
    <lineage>
        <taxon>Eukaryota</taxon>
        <taxon>Fungi</taxon>
        <taxon>Dikarya</taxon>
        <taxon>Basidiomycota</taxon>
        <taxon>Pucciniomycotina</taxon>
        <taxon>Pucciniomycetes</taxon>
        <taxon>Pucciniales</taxon>
        <taxon>Pucciniaceae</taxon>
        <taxon>Puccinia</taxon>
    </lineage>
</organism>
<keyword evidence="3" id="KW-1185">Reference proteome</keyword>
<name>A0A5B0RYL8_PUCGR</name>
<proteinExistence type="predicted"/>
<evidence type="ECO:0000313" key="2">
    <source>
        <dbReference type="EMBL" id="KAA1131116.1"/>
    </source>
</evidence>
<dbReference type="Proteomes" id="UP000324748">
    <property type="component" value="Unassembled WGS sequence"/>
</dbReference>
<comment type="caution">
    <text evidence="2">The sequence shown here is derived from an EMBL/GenBank/DDBJ whole genome shotgun (WGS) entry which is preliminary data.</text>
</comment>
<evidence type="ECO:0000313" key="4">
    <source>
        <dbReference type="Proteomes" id="UP000325313"/>
    </source>
</evidence>
<dbReference type="AlphaFoldDB" id="A0A5B0RYL8"/>
<evidence type="ECO:0000313" key="1">
    <source>
        <dbReference type="EMBL" id="KAA1080958.1"/>
    </source>
</evidence>
<protein>
    <submittedName>
        <fullName evidence="2">Uncharacterized protein</fullName>
    </submittedName>
</protein>